<dbReference type="Proteomes" id="UP001226867">
    <property type="component" value="Unassembled WGS sequence"/>
</dbReference>
<organism evidence="6 7">
    <name type="scientific">Variovorax ginsengisoli</name>
    <dbReference type="NCBI Taxonomy" id="363844"/>
    <lineage>
        <taxon>Bacteria</taxon>
        <taxon>Pseudomonadati</taxon>
        <taxon>Pseudomonadota</taxon>
        <taxon>Betaproteobacteria</taxon>
        <taxon>Burkholderiales</taxon>
        <taxon>Comamonadaceae</taxon>
        <taxon>Variovorax</taxon>
    </lineage>
</organism>
<dbReference type="Pfam" id="PF09339">
    <property type="entry name" value="HTH_IclR"/>
    <property type="match status" value="1"/>
</dbReference>
<evidence type="ECO:0000313" key="7">
    <source>
        <dbReference type="Proteomes" id="UP001226867"/>
    </source>
</evidence>
<feature type="domain" description="IclR-ED" evidence="5">
    <location>
        <begin position="83"/>
        <end position="269"/>
    </location>
</feature>
<dbReference type="Pfam" id="PF01614">
    <property type="entry name" value="IclR_C"/>
    <property type="match status" value="1"/>
</dbReference>
<dbReference type="PANTHER" id="PTHR30136">
    <property type="entry name" value="HELIX-TURN-HELIX TRANSCRIPTIONAL REGULATOR, ICLR FAMILY"/>
    <property type="match status" value="1"/>
</dbReference>
<evidence type="ECO:0000259" key="4">
    <source>
        <dbReference type="PROSITE" id="PS51077"/>
    </source>
</evidence>
<keyword evidence="1" id="KW-0805">Transcription regulation</keyword>
<dbReference type="Gene3D" id="3.30.450.40">
    <property type="match status" value="1"/>
</dbReference>
<gene>
    <name evidence="6" type="ORF">J2W36_001523</name>
</gene>
<dbReference type="InterPro" id="IPR050707">
    <property type="entry name" value="HTH_MetabolicPath_Reg"/>
</dbReference>
<sequence length="270" mass="28361">MQTAISGEAAVKEEKEQRAVQSIEVGGRLLLALANSPTPLTLRDLSSLSSLPAARAHPYLVSFGKLGLIEQEADTGRYALGPAALQLGLTCLHQLDPVKAAWPVAQQLATSTGHAVALAVWGNFGPTIIRMIEAVEPLHVAMRAGTVMSLLGTATGRAFAGALPAERIEKALTVALGDIQARPAALLQNQAEALAEAVAELRSHGITRAKGKPIPGVNAFSAPAFNHEGDAVLVITALGHQDRFEAQWTSSIALAVRDAARDISTRLGWR</sequence>
<dbReference type="RefSeq" id="WP_307689098.1">
    <property type="nucleotide sequence ID" value="NZ_JAUSRO010000004.1"/>
</dbReference>
<dbReference type="PROSITE" id="PS51077">
    <property type="entry name" value="HTH_ICLR"/>
    <property type="match status" value="1"/>
</dbReference>
<dbReference type="InterPro" id="IPR036388">
    <property type="entry name" value="WH-like_DNA-bd_sf"/>
</dbReference>
<dbReference type="InterPro" id="IPR029016">
    <property type="entry name" value="GAF-like_dom_sf"/>
</dbReference>
<reference evidence="6 7" key="1">
    <citation type="submission" date="2023-07" db="EMBL/GenBank/DDBJ databases">
        <title>Sorghum-associated microbial communities from plants grown in Nebraska, USA.</title>
        <authorList>
            <person name="Schachtman D."/>
        </authorList>
    </citation>
    <scope>NUCLEOTIDE SEQUENCE [LARGE SCALE GENOMIC DNA]</scope>
    <source>
        <strain evidence="6 7">DS1607</strain>
    </source>
</reference>
<dbReference type="InterPro" id="IPR036390">
    <property type="entry name" value="WH_DNA-bd_sf"/>
</dbReference>
<keyword evidence="7" id="KW-1185">Reference proteome</keyword>
<keyword evidence="3" id="KW-0804">Transcription</keyword>
<comment type="caution">
    <text evidence="6">The sequence shown here is derived from an EMBL/GenBank/DDBJ whole genome shotgun (WGS) entry which is preliminary data.</text>
</comment>
<keyword evidence="2 6" id="KW-0238">DNA-binding</keyword>
<dbReference type="SUPFAM" id="SSF46785">
    <property type="entry name" value="Winged helix' DNA-binding domain"/>
    <property type="match status" value="1"/>
</dbReference>
<dbReference type="InterPro" id="IPR014757">
    <property type="entry name" value="Tscrpt_reg_IclR_C"/>
</dbReference>
<dbReference type="PROSITE" id="PS51078">
    <property type="entry name" value="ICLR_ED"/>
    <property type="match status" value="1"/>
</dbReference>
<dbReference type="Gene3D" id="1.10.10.10">
    <property type="entry name" value="Winged helix-like DNA-binding domain superfamily/Winged helix DNA-binding domain"/>
    <property type="match status" value="1"/>
</dbReference>
<dbReference type="PANTHER" id="PTHR30136:SF8">
    <property type="entry name" value="TRANSCRIPTIONAL REGULATORY PROTEIN"/>
    <property type="match status" value="1"/>
</dbReference>
<feature type="domain" description="HTH iclR-type" evidence="4">
    <location>
        <begin position="20"/>
        <end position="82"/>
    </location>
</feature>
<accession>A0ABT9S4J6</accession>
<evidence type="ECO:0000256" key="1">
    <source>
        <dbReference type="ARBA" id="ARBA00023015"/>
    </source>
</evidence>
<dbReference type="EMBL" id="JAUSRO010000004">
    <property type="protein sequence ID" value="MDP9899278.1"/>
    <property type="molecule type" value="Genomic_DNA"/>
</dbReference>
<evidence type="ECO:0000256" key="3">
    <source>
        <dbReference type="ARBA" id="ARBA00023163"/>
    </source>
</evidence>
<evidence type="ECO:0000259" key="5">
    <source>
        <dbReference type="PROSITE" id="PS51078"/>
    </source>
</evidence>
<dbReference type="GO" id="GO:0003677">
    <property type="term" value="F:DNA binding"/>
    <property type="evidence" value="ECO:0007669"/>
    <property type="project" value="UniProtKB-KW"/>
</dbReference>
<evidence type="ECO:0000256" key="2">
    <source>
        <dbReference type="ARBA" id="ARBA00023125"/>
    </source>
</evidence>
<dbReference type="InterPro" id="IPR005471">
    <property type="entry name" value="Tscrpt_reg_IclR_N"/>
</dbReference>
<proteinExistence type="predicted"/>
<dbReference type="SUPFAM" id="SSF55781">
    <property type="entry name" value="GAF domain-like"/>
    <property type="match status" value="1"/>
</dbReference>
<evidence type="ECO:0000313" key="6">
    <source>
        <dbReference type="EMBL" id="MDP9899278.1"/>
    </source>
</evidence>
<dbReference type="SMART" id="SM00346">
    <property type="entry name" value="HTH_ICLR"/>
    <property type="match status" value="1"/>
</dbReference>
<name>A0ABT9S4J6_9BURK</name>
<protein>
    <submittedName>
        <fullName evidence="6">DNA-binding IclR family transcriptional regulator</fullName>
    </submittedName>
</protein>